<organism evidence="1 2">
    <name type="scientific">Racocetra fulgida</name>
    <dbReference type="NCBI Taxonomy" id="60492"/>
    <lineage>
        <taxon>Eukaryota</taxon>
        <taxon>Fungi</taxon>
        <taxon>Fungi incertae sedis</taxon>
        <taxon>Mucoromycota</taxon>
        <taxon>Glomeromycotina</taxon>
        <taxon>Glomeromycetes</taxon>
        <taxon>Diversisporales</taxon>
        <taxon>Gigasporaceae</taxon>
        <taxon>Racocetra</taxon>
    </lineage>
</organism>
<dbReference type="Proteomes" id="UP000789396">
    <property type="component" value="Unassembled WGS sequence"/>
</dbReference>
<dbReference type="AlphaFoldDB" id="A0A9N9N9T7"/>
<gene>
    <name evidence="1" type="ORF">RFULGI_LOCUS11135</name>
</gene>
<keyword evidence="2" id="KW-1185">Reference proteome</keyword>
<evidence type="ECO:0000313" key="2">
    <source>
        <dbReference type="Proteomes" id="UP000789396"/>
    </source>
</evidence>
<dbReference type="OrthoDB" id="2420713at2759"/>
<comment type="caution">
    <text evidence="1">The sequence shown here is derived from an EMBL/GenBank/DDBJ whole genome shotgun (WGS) entry which is preliminary data.</text>
</comment>
<protein>
    <submittedName>
        <fullName evidence="1">2570_t:CDS:1</fullName>
    </submittedName>
</protein>
<dbReference type="EMBL" id="CAJVPZ010023470">
    <property type="protein sequence ID" value="CAG8715685.1"/>
    <property type="molecule type" value="Genomic_DNA"/>
</dbReference>
<sequence length="96" mass="11016">ICCCAKVIKLGHYYNKTFLNIHVNDKGYLAKQGVRSILNYFKPISKSKKIKSDNCVSSAEEWESDDDKNIDNNDLFKINKISDIKNDCKSDNPIKQ</sequence>
<accession>A0A9N9N9T7</accession>
<reference evidence="1" key="1">
    <citation type="submission" date="2021-06" db="EMBL/GenBank/DDBJ databases">
        <authorList>
            <person name="Kallberg Y."/>
            <person name="Tangrot J."/>
            <person name="Rosling A."/>
        </authorList>
    </citation>
    <scope>NUCLEOTIDE SEQUENCE</scope>
    <source>
        <strain evidence="1">IN212</strain>
    </source>
</reference>
<feature type="non-terminal residue" evidence="1">
    <location>
        <position position="1"/>
    </location>
</feature>
<name>A0A9N9N9T7_9GLOM</name>
<proteinExistence type="predicted"/>
<evidence type="ECO:0000313" key="1">
    <source>
        <dbReference type="EMBL" id="CAG8715685.1"/>
    </source>
</evidence>